<dbReference type="PRINTS" id="PR00420">
    <property type="entry name" value="RNGMNOXGNASE"/>
</dbReference>
<dbReference type="Gene3D" id="3.50.50.60">
    <property type="entry name" value="FAD/NAD(P)-binding domain"/>
    <property type="match status" value="2"/>
</dbReference>
<evidence type="ECO:0000259" key="2">
    <source>
        <dbReference type="Pfam" id="PF01494"/>
    </source>
</evidence>
<dbReference type="PANTHER" id="PTHR43476">
    <property type="entry name" value="3-(3-HYDROXY-PHENYL)PROPIONATE/3-HYDROXYCINNAMIC ACID HYDROXYLASE"/>
    <property type="match status" value="1"/>
</dbReference>
<accession>A0ABT8ZYM7</accession>
<evidence type="ECO:0000256" key="1">
    <source>
        <dbReference type="ARBA" id="ARBA00023002"/>
    </source>
</evidence>
<dbReference type="NCBIfam" id="NF004834">
    <property type="entry name" value="PRK06185.1-3"/>
    <property type="match status" value="1"/>
</dbReference>
<dbReference type="Pfam" id="PF01494">
    <property type="entry name" value="FAD_binding_3"/>
    <property type="match status" value="1"/>
</dbReference>
<organism evidence="3 4">
    <name type="scientific">Sphingomonas immobilis</name>
    <dbReference type="NCBI Taxonomy" id="3063997"/>
    <lineage>
        <taxon>Bacteria</taxon>
        <taxon>Pseudomonadati</taxon>
        <taxon>Pseudomonadota</taxon>
        <taxon>Alphaproteobacteria</taxon>
        <taxon>Sphingomonadales</taxon>
        <taxon>Sphingomonadaceae</taxon>
        <taxon>Sphingomonas</taxon>
    </lineage>
</organism>
<evidence type="ECO:0000313" key="4">
    <source>
        <dbReference type="Proteomes" id="UP001176468"/>
    </source>
</evidence>
<dbReference type="PANTHER" id="PTHR43476:SF5">
    <property type="entry name" value="FAD-DEPENDENT MONOOXYGENASE"/>
    <property type="match status" value="1"/>
</dbReference>
<keyword evidence="4" id="KW-1185">Reference proteome</keyword>
<dbReference type="InterPro" id="IPR002938">
    <property type="entry name" value="FAD-bd"/>
</dbReference>
<name>A0ABT8ZYM7_9SPHN</name>
<keyword evidence="1" id="KW-0560">Oxidoreductase</keyword>
<sequence>MTDSDVLIIGGGPAGMVAGLLFARAGLRTTVLEKHKDFLRDFRGDTVHPSTLRIFHELGLLEALLARPHQKVRQLGARVAGRDLHIVDFTHLPVPAPYIALMPQWDFLDFTAEAARRYPGFALRQSCEGAALIEEDGRVRGVRTAAGEEIRSRLTIAADGRDSRHRDGLPSITVGAPMDVFWFRIPKRAEPENESMGVFDTGLLFVLIDRGDYYQCAFVFPKGGAQAIRAEGIAAFRERVRAVGPETTSIDETVKSWDDVKLLTVTVDRLEQWHRPGLLVIGDAAHAMSPIGGVGINLAVQDAVATANLLAAPMVAGEDVDPLLHKVRDRRMMAVKLTQQMQKLVQDAIVAPLLSATEPMDGPPLAARLLDRVALLRRIPARVVGLGFRPEHVKSPEAETGESL</sequence>
<dbReference type="RefSeq" id="WP_304561137.1">
    <property type="nucleotide sequence ID" value="NZ_JAUQSZ010000006.1"/>
</dbReference>
<feature type="domain" description="FAD-binding" evidence="2">
    <location>
        <begin position="4"/>
        <end position="336"/>
    </location>
</feature>
<gene>
    <name evidence="3" type="ORF">Q5H94_10100</name>
</gene>
<reference evidence="3" key="1">
    <citation type="submission" date="2023-07" db="EMBL/GenBank/DDBJ databases">
        <authorList>
            <person name="Kim M.K."/>
        </authorList>
    </citation>
    <scope>NUCLEOTIDE SEQUENCE</scope>
    <source>
        <strain evidence="3">CA1-15</strain>
    </source>
</reference>
<dbReference type="EMBL" id="JAUQSZ010000006">
    <property type="protein sequence ID" value="MDO7842679.1"/>
    <property type="molecule type" value="Genomic_DNA"/>
</dbReference>
<dbReference type="Proteomes" id="UP001176468">
    <property type="component" value="Unassembled WGS sequence"/>
</dbReference>
<dbReference type="InterPro" id="IPR036188">
    <property type="entry name" value="FAD/NAD-bd_sf"/>
</dbReference>
<comment type="caution">
    <text evidence="3">The sequence shown here is derived from an EMBL/GenBank/DDBJ whole genome shotgun (WGS) entry which is preliminary data.</text>
</comment>
<dbReference type="InterPro" id="IPR050631">
    <property type="entry name" value="PheA/TfdB_FAD_monoxygenase"/>
</dbReference>
<proteinExistence type="predicted"/>
<protein>
    <submittedName>
        <fullName evidence="3">FAD-dependent oxidoreductase</fullName>
    </submittedName>
</protein>
<dbReference type="SUPFAM" id="SSF51905">
    <property type="entry name" value="FAD/NAD(P)-binding domain"/>
    <property type="match status" value="1"/>
</dbReference>
<evidence type="ECO:0000313" key="3">
    <source>
        <dbReference type="EMBL" id="MDO7842679.1"/>
    </source>
</evidence>